<dbReference type="GO" id="GO:0051782">
    <property type="term" value="P:negative regulation of cell division"/>
    <property type="evidence" value="ECO:0007669"/>
    <property type="project" value="TreeGrafter"/>
</dbReference>
<dbReference type="EMBL" id="BSRZ01000008">
    <property type="protein sequence ID" value="GLW65271.1"/>
    <property type="molecule type" value="Genomic_DNA"/>
</dbReference>
<evidence type="ECO:0000259" key="2">
    <source>
        <dbReference type="Pfam" id="PF01656"/>
    </source>
</evidence>
<evidence type="ECO:0000313" key="4">
    <source>
        <dbReference type="Proteomes" id="UP001165124"/>
    </source>
</evidence>
<dbReference type="RefSeq" id="WP_067906779.1">
    <property type="nucleotide sequence ID" value="NZ_BSRZ01000008.1"/>
</dbReference>
<evidence type="ECO:0000313" key="3">
    <source>
        <dbReference type="EMBL" id="GLW65271.1"/>
    </source>
</evidence>
<protein>
    <recommendedName>
        <fullName evidence="2">CobQ/CobB/MinD/ParA nucleotide binding domain-containing protein</fullName>
    </recommendedName>
</protein>
<dbReference type="InterPro" id="IPR050625">
    <property type="entry name" value="ParA/MinD_ATPase"/>
</dbReference>
<dbReference type="Proteomes" id="UP001165124">
    <property type="component" value="Unassembled WGS sequence"/>
</dbReference>
<organism evidence="3 4">
    <name type="scientific">Actinomadura rubrobrunea</name>
    <dbReference type="NCBI Taxonomy" id="115335"/>
    <lineage>
        <taxon>Bacteria</taxon>
        <taxon>Bacillati</taxon>
        <taxon>Actinomycetota</taxon>
        <taxon>Actinomycetes</taxon>
        <taxon>Streptosporangiales</taxon>
        <taxon>Thermomonosporaceae</taxon>
        <taxon>Actinomadura</taxon>
    </lineage>
</organism>
<feature type="compositionally biased region" description="Pro residues" evidence="1">
    <location>
        <begin position="210"/>
        <end position="219"/>
    </location>
</feature>
<sequence length="526" mass="54527">MSDSSWQEDVLRELGMPRRGLATLERDTPAASQPVVPPSSAPAAPQPPEPSPAVQPPRPEAAPAPQPPRPEPTPAAQPQQPAQPQPAEPMEPAHHAPMAPEQPQPAVPSPQHEPDGVSHPPAPQPEPVAQPDPMAAPVSPDGGAAPAAPAPPADPTPSAPQPMVHAEFGPEAAIVPVVTSAAPPMPGTQAPEDGEDTSEESAQAASAPAPVQPPPPPPQQQTGGGPRVADELVRKSHHGDPLLVRVGRGVRKAVGASGSSSIKSQTEVAEMLQRPVPSFRQFAVVSVRGGAGKTTMAALLATELARHRADRVLAVDADAELGSLPLRLGVQADRSLFDLAGRQPRSFEEAAQYLARAGERLWVLSSTRGGRISGEFTFDTFQTALSAVSRYFATAVVDCGAGILTDLHQGILGSTHGLVLVTPGTVDGALSARGALEWFQNNGRHALLQRTVIAMVTHAPQAGADLNRAEQMLSQWGLPVVRVPYDRHLAIGGAFDHGKLAGGTGTAVGRIAYEVFARSIGAGVGR</sequence>
<reference evidence="3" key="1">
    <citation type="submission" date="2023-02" db="EMBL/GenBank/DDBJ databases">
        <title>Actinomadura rubrobrunea NBRC 14622.</title>
        <authorList>
            <person name="Ichikawa N."/>
            <person name="Sato H."/>
            <person name="Tonouchi N."/>
        </authorList>
    </citation>
    <scope>NUCLEOTIDE SEQUENCE</scope>
    <source>
        <strain evidence="3">NBRC 14622</strain>
    </source>
</reference>
<gene>
    <name evidence="3" type="ORF">Arub01_35150</name>
</gene>
<evidence type="ECO:0000256" key="1">
    <source>
        <dbReference type="SAM" id="MobiDB-lite"/>
    </source>
</evidence>
<feature type="compositionally biased region" description="Pro residues" evidence="1">
    <location>
        <begin position="35"/>
        <end position="89"/>
    </location>
</feature>
<comment type="caution">
    <text evidence="3">The sequence shown here is derived from an EMBL/GenBank/DDBJ whole genome shotgun (WGS) entry which is preliminary data.</text>
</comment>
<feature type="compositionally biased region" description="Low complexity" evidence="1">
    <location>
        <begin position="131"/>
        <end position="147"/>
    </location>
</feature>
<feature type="compositionally biased region" description="Pro residues" evidence="1">
    <location>
        <begin position="120"/>
        <end position="130"/>
    </location>
</feature>
<dbReference type="GO" id="GO:0005524">
    <property type="term" value="F:ATP binding"/>
    <property type="evidence" value="ECO:0007669"/>
    <property type="project" value="TreeGrafter"/>
</dbReference>
<dbReference type="PRINTS" id="PR01217">
    <property type="entry name" value="PRICHEXTENSN"/>
</dbReference>
<dbReference type="InterPro" id="IPR002586">
    <property type="entry name" value="CobQ/CobB/MinD/ParA_Nub-bd_dom"/>
</dbReference>
<dbReference type="InterPro" id="IPR027417">
    <property type="entry name" value="P-loop_NTPase"/>
</dbReference>
<feature type="domain" description="CobQ/CobB/MinD/ParA nucleotide binding" evidence="2">
    <location>
        <begin position="283"/>
        <end position="428"/>
    </location>
</feature>
<dbReference type="GO" id="GO:0009898">
    <property type="term" value="C:cytoplasmic side of plasma membrane"/>
    <property type="evidence" value="ECO:0007669"/>
    <property type="project" value="TreeGrafter"/>
</dbReference>
<dbReference type="SUPFAM" id="SSF52540">
    <property type="entry name" value="P-loop containing nucleoside triphosphate hydrolases"/>
    <property type="match status" value="1"/>
</dbReference>
<proteinExistence type="predicted"/>
<feature type="compositionally biased region" description="Pro residues" evidence="1">
    <location>
        <begin position="148"/>
        <end position="160"/>
    </location>
</feature>
<feature type="region of interest" description="Disordered" evidence="1">
    <location>
        <begin position="1"/>
        <end position="228"/>
    </location>
</feature>
<accession>A0A9W6PYH3</accession>
<dbReference type="Pfam" id="PF01656">
    <property type="entry name" value="CbiA"/>
    <property type="match status" value="1"/>
</dbReference>
<dbReference type="AlphaFoldDB" id="A0A9W6PYH3"/>
<dbReference type="PANTHER" id="PTHR43384:SF14">
    <property type="entry name" value="ESX-1 SECRETION-ASSOCIATED PROTEIN ESPI"/>
    <property type="match status" value="1"/>
</dbReference>
<dbReference type="GO" id="GO:0005829">
    <property type="term" value="C:cytosol"/>
    <property type="evidence" value="ECO:0007669"/>
    <property type="project" value="TreeGrafter"/>
</dbReference>
<dbReference type="Gene3D" id="3.40.50.300">
    <property type="entry name" value="P-loop containing nucleotide triphosphate hydrolases"/>
    <property type="match status" value="1"/>
</dbReference>
<name>A0A9W6PYH3_9ACTN</name>
<dbReference type="PANTHER" id="PTHR43384">
    <property type="entry name" value="SEPTUM SITE-DETERMINING PROTEIN MIND HOMOLOG, CHLOROPLASTIC-RELATED"/>
    <property type="match status" value="1"/>
</dbReference>
<dbReference type="GO" id="GO:0016887">
    <property type="term" value="F:ATP hydrolysis activity"/>
    <property type="evidence" value="ECO:0007669"/>
    <property type="project" value="TreeGrafter"/>
</dbReference>
<keyword evidence="4" id="KW-1185">Reference proteome</keyword>